<evidence type="ECO:0000256" key="1">
    <source>
        <dbReference type="SAM" id="MobiDB-lite"/>
    </source>
</evidence>
<dbReference type="EMBL" id="VFOS01000005">
    <property type="protein sequence ID" value="TQL57200.1"/>
    <property type="molecule type" value="Genomic_DNA"/>
</dbReference>
<proteinExistence type="predicted"/>
<dbReference type="AlphaFoldDB" id="A0A542ZAD7"/>
<accession>A0A542ZAD7</accession>
<evidence type="ECO:0000256" key="2">
    <source>
        <dbReference type="SAM" id="Phobius"/>
    </source>
</evidence>
<dbReference type="OrthoDB" id="9808930at2"/>
<keyword evidence="5" id="KW-1185">Reference proteome</keyword>
<dbReference type="InterPro" id="IPR057893">
    <property type="entry name" value="LRV_2"/>
</dbReference>
<feature type="compositionally biased region" description="Basic residues" evidence="1">
    <location>
        <begin position="128"/>
        <end position="140"/>
    </location>
</feature>
<gene>
    <name evidence="4" type="ORF">FB461_2321</name>
</gene>
<feature type="region of interest" description="Disordered" evidence="1">
    <location>
        <begin position="165"/>
        <end position="184"/>
    </location>
</feature>
<dbReference type="Pfam" id="PF25591">
    <property type="entry name" value="LRV_2"/>
    <property type="match status" value="1"/>
</dbReference>
<keyword evidence="2" id="KW-0472">Membrane</keyword>
<organism evidence="4 5">
    <name type="scientific">Rarobacter faecitabidus</name>
    <dbReference type="NCBI Taxonomy" id="13243"/>
    <lineage>
        <taxon>Bacteria</taxon>
        <taxon>Bacillati</taxon>
        <taxon>Actinomycetota</taxon>
        <taxon>Actinomycetes</taxon>
        <taxon>Micrococcales</taxon>
        <taxon>Rarobacteraceae</taxon>
        <taxon>Rarobacter</taxon>
    </lineage>
</organism>
<feature type="region of interest" description="Disordered" evidence="1">
    <location>
        <begin position="85"/>
        <end position="140"/>
    </location>
</feature>
<protein>
    <recommendedName>
        <fullName evidence="3">Leucine rich repeat variant domain-containing protein</fullName>
    </recommendedName>
</protein>
<name>A0A542ZAD7_RARFA</name>
<comment type="caution">
    <text evidence="4">The sequence shown here is derived from an EMBL/GenBank/DDBJ whole genome shotgun (WGS) entry which is preliminary data.</text>
</comment>
<keyword evidence="2" id="KW-1133">Transmembrane helix</keyword>
<dbReference type="Proteomes" id="UP000315389">
    <property type="component" value="Unassembled WGS sequence"/>
</dbReference>
<evidence type="ECO:0000313" key="4">
    <source>
        <dbReference type="EMBL" id="TQL57200.1"/>
    </source>
</evidence>
<feature type="transmembrane region" description="Helical" evidence="2">
    <location>
        <begin position="143"/>
        <end position="163"/>
    </location>
</feature>
<evidence type="ECO:0000313" key="5">
    <source>
        <dbReference type="Proteomes" id="UP000315389"/>
    </source>
</evidence>
<sequence>MRLAEELLGAEIAVTDDSYDIASNPATDPDTLLALLSNHPQLGFTIASHPRLTDQILHELTALDDRAVDSVLVWRQAPADGWRRPLRPGGQVFAGNGKEAPVPREVTTHDGTTRDASGVSADTAASAGRKRSGGRRSRRHTRALVGGLAAVLILTAGTAWWLGDRNSRDSVTPPGPIAAPSANQPDAVTIDPLLEQKWWLRPYPTAPEVAWRVDRAQAMDLARTVQPSLDQATANLGISGSGDRGLLAVSSNAVTSGDSDDPDGSWVEVDLGIHLASGELLWAINPSVVTPGEDYLSCTPVPSFVWCRNASDTKIAVIDNENGFPTVFSGDWSRQVGDTIVRFTANGTADSGAEGSTRSVTVVGERLNQLLWETEIDVPADQARLLTRPDFGTGDFVSPVMISEPVAGSGLYAVQFRKEGACYGETEIDKDRSADDPACLDDTDAYYVGIAAATGEVVYSGTKMPIVKIGENLLVQDPAATVVTQERIDTDFEAYSSSYALHGSILAPDGTTLGDIDVAKTGFSQLGELVSVSGDHLAFFHDDAISVYSPGHFSEPSWTAALPTGTQGYSDGFIVGPNLIVGSVIEDIDAAQEHEVTAYNLEDGLKLWHRDARLLGTDGVRVIVNESSTMTLQAISLRTGLVLWESNDAWGGERQGSWLVRCQDEACEGLASGNASAAT</sequence>
<keyword evidence="2" id="KW-0812">Transmembrane</keyword>
<evidence type="ECO:0000259" key="3">
    <source>
        <dbReference type="Pfam" id="PF25591"/>
    </source>
</evidence>
<dbReference type="RefSeq" id="WP_142122206.1">
    <property type="nucleotide sequence ID" value="NZ_BAAASV010000002.1"/>
</dbReference>
<reference evidence="4 5" key="1">
    <citation type="submission" date="2019-06" db="EMBL/GenBank/DDBJ databases">
        <title>Sequencing the genomes of 1000 actinobacteria strains.</title>
        <authorList>
            <person name="Klenk H.-P."/>
        </authorList>
    </citation>
    <scope>NUCLEOTIDE SEQUENCE [LARGE SCALE GENOMIC DNA]</scope>
    <source>
        <strain evidence="4 5">DSM 4813</strain>
    </source>
</reference>
<feature type="domain" description="Leucine rich repeat variant" evidence="3">
    <location>
        <begin position="19"/>
        <end position="72"/>
    </location>
</feature>